<evidence type="ECO:0000313" key="1">
    <source>
        <dbReference type="EMBL" id="CAJ2666404.1"/>
    </source>
</evidence>
<comment type="caution">
    <text evidence="1">The sequence shown here is derived from an EMBL/GenBank/DDBJ whole genome shotgun (WGS) entry which is preliminary data.</text>
</comment>
<organism evidence="1 2">
    <name type="scientific">Trifolium pratense</name>
    <name type="common">Red clover</name>
    <dbReference type="NCBI Taxonomy" id="57577"/>
    <lineage>
        <taxon>Eukaryota</taxon>
        <taxon>Viridiplantae</taxon>
        <taxon>Streptophyta</taxon>
        <taxon>Embryophyta</taxon>
        <taxon>Tracheophyta</taxon>
        <taxon>Spermatophyta</taxon>
        <taxon>Magnoliopsida</taxon>
        <taxon>eudicotyledons</taxon>
        <taxon>Gunneridae</taxon>
        <taxon>Pentapetalae</taxon>
        <taxon>rosids</taxon>
        <taxon>fabids</taxon>
        <taxon>Fabales</taxon>
        <taxon>Fabaceae</taxon>
        <taxon>Papilionoideae</taxon>
        <taxon>50 kb inversion clade</taxon>
        <taxon>NPAAA clade</taxon>
        <taxon>Hologalegina</taxon>
        <taxon>IRL clade</taxon>
        <taxon>Trifolieae</taxon>
        <taxon>Trifolium</taxon>
    </lineage>
</organism>
<reference evidence="1" key="1">
    <citation type="submission" date="2023-10" db="EMBL/GenBank/DDBJ databases">
        <authorList>
            <person name="Rodriguez Cubillos JULIANA M."/>
            <person name="De Vega J."/>
        </authorList>
    </citation>
    <scope>NUCLEOTIDE SEQUENCE</scope>
</reference>
<dbReference type="Proteomes" id="UP001177021">
    <property type="component" value="Unassembled WGS sequence"/>
</dbReference>
<accession>A0ACB0LE65</accession>
<name>A0ACB0LE65_TRIPR</name>
<evidence type="ECO:0000313" key="2">
    <source>
        <dbReference type="Proteomes" id="UP001177021"/>
    </source>
</evidence>
<sequence length="199" mass="23035">MAQTKIEHVYSVSELSEAGLVFEVSESKCLLDWKFKKGVFKMPCFHIHDATERYMRNILAFEECHISDTSSRYISQYFIILDFLINTEKDVRILVDKKIIANSMGDANMVATMVNTLCKNITIPKFNSHYVSLCHGLNGFYENPRNKYKAIFVHEYINTPWKILLQKNTPWKIAKTITAVLLVLFTLIQAICSIWSLVK</sequence>
<dbReference type="EMBL" id="CASHSV030000513">
    <property type="protein sequence ID" value="CAJ2666404.1"/>
    <property type="molecule type" value="Genomic_DNA"/>
</dbReference>
<proteinExistence type="predicted"/>
<gene>
    <name evidence="1" type="ORF">MILVUS5_LOCUS31208</name>
</gene>
<keyword evidence="2" id="KW-1185">Reference proteome</keyword>
<protein>
    <submittedName>
        <fullName evidence="1">Uncharacterized protein</fullName>
    </submittedName>
</protein>